<evidence type="ECO:0000256" key="3">
    <source>
        <dbReference type="ARBA" id="ARBA00022763"/>
    </source>
</evidence>
<dbReference type="RefSeq" id="WP_264777809.1">
    <property type="nucleotide sequence ID" value="NZ_AP026561.1"/>
</dbReference>
<comment type="similarity">
    <text evidence="1 8">Belongs to the SOS response-associated peptidase family.</text>
</comment>
<dbReference type="EMBL" id="AP026561">
    <property type="protein sequence ID" value="BDP43311.1"/>
    <property type="molecule type" value="Genomic_DNA"/>
</dbReference>
<evidence type="ECO:0000256" key="1">
    <source>
        <dbReference type="ARBA" id="ARBA00008136"/>
    </source>
</evidence>
<keyword evidence="9" id="KW-0614">Plasmid</keyword>
<keyword evidence="3" id="KW-0227">DNA damage</keyword>
<dbReference type="Proteomes" id="UP001064971">
    <property type="component" value="Plasmid pDAETH-1"/>
</dbReference>
<dbReference type="EC" id="3.4.-.-" evidence="8"/>
<gene>
    <name evidence="9" type="ORF">DAETH_32800</name>
</gene>
<evidence type="ECO:0000256" key="2">
    <source>
        <dbReference type="ARBA" id="ARBA00022670"/>
    </source>
</evidence>
<name>A0ABN6RLV4_9DEIO</name>
<evidence type="ECO:0000256" key="5">
    <source>
        <dbReference type="ARBA" id="ARBA00023124"/>
    </source>
</evidence>
<dbReference type="PANTHER" id="PTHR13604">
    <property type="entry name" value="DC12-RELATED"/>
    <property type="match status" value="1"/>
</dbReference>
<dbReference type="PANTHER" id="PTHR13604:SF0">
    <property type="entry name" value="ABASIC SITE PROCESSING PROTEIN HMCES"/>
    <property type="match status" value="1"/>
</dbReference>
<evidence type="ECO:0000256" key="7">
    <source>
        <dbReference type="ARBA" id="ARBA00023239"/>
    </source>
</evidence>
<keyword evidence="5" id="KW-0190">Covalent protein-DNA linkage</keyword>
<dbReference type="InterPro" id="IPR036590">
    <property type="entry name" value="SRAP-like"/>
</dbReference>
<accession>A0ABN6RLV4</accession>
<organism evidence="9 10">
    <name type="scientific">Deinococcus aetherius</name>
    <dbReference type="NCBI Taxonomy" id="200252"/>
    <lineage>
        <taxon>Bacteria</taxon>
        <taxon>Thermotogati</taxon>
        <taxon>Deinococcota</taxon>
        <taxon>Deinococci</taxon>
        <taxon>Deinococcales</taxon>
        <taxon>Deinococcaceae</taxon>
        <taxon>Deinococcus</taxon>
    </lineage>
</organism>
<proteinExistence type="inferred from homology"/>
<dbReference type="InterPro" id="IPR003738">
    <property type="entry name" value="SRAP"/>
</dbReference>
<evidence type="ECO:0000313" key="9">
    <source>
        <dbReference type="EMBL" id="BDP43311.1"/>
    </source>
</evidence>
<keyword evidence="2 8" id="KW-0645">Protease</keyword>
<dbReference type="SUPFAM" id="SSF143081">
    <property type="entry name" value="BB1717-like"/>
    <property type="match status" value="1"/>
</dbReference>
<dbReference type="Pfam" id="PF02586">
    <property type="entry name" value="SRAP"/>
    <property type="match status" value="1"/>
</dbReference>
<keyword evidence="10" id="KW-1185">Reference proteome</keyword>
<evidence type="ECO:0000256" key="4">
    <source>
        <dbReference type="ARBA" id="ARBA00022801"/>
    </source>
</evidence>
<keyword evidence="6" id="KW-0238">DNA-binding</keyword>
<keyword evidence="7" id="KW-0456">Lyase</keyword>
<evidence type="ECO:0000256" key="6">
    <source>
        <dbReference type="ARBA" id="ARBA00023125"/>
    </source>
</evidence>
<sequence length="207" mass="23384">MCNRAEDQFAPHARQDLERLFGDIFTWPEPRERINPTDPLLAVRVQDDGYAAVPLRWGLIPPGKTSEDLKRLTTTNARVETLSEKPTFRGAFLEGRRCIVPLSAFFEPDAARTPKRGERKRWHRVHRPDHRPLLAAGLWEVTVTPDGPLESVTVVTREPVPDLDVHDRMLALLLSQDLDAWLRGTPQEALEAAMTSWPSGLLVQTTA</sequence>
<reference evidence="9" key="1">
    <citation type="submission" date="2022-07" db="EMBL/GenBank/DDBJ databases">
        <title>Complete Genome Sequence of the Radioresistant Bacterium Deinococcus aetherius ST0316, Isolated from the Air Dust collected in Lower Stratosphere above Japan.</title>
        <authorList>
            <person name="Satoh K."/>
            <person name="Hagiwara K."/>
            <person name="Katsumata K."/>
            <person name="Kubo A."/>
            <person name="Yokobori S."/>
            <person name="Yamagishi A."/>
            <person name="Oono Y."/>
            <person name="Narumi I."/>
        </authorList>
    </citation>
    <scope>NUCLEOTIDE SEQUENCE</scope>
    <source>
        <strain evidence="9">ST0316</strain>
        <plasmid evidence="9">pDAETH-1</plasmid>
    </source>
</reference>
<evidence type="ECO:0000256" key="8">
    <source>
        <dbReference type="RuleBase" id="RU364100"/>
    </source>
</evidence>
<keyword evidence="4 8" id="KW-0378">Hydrolase</keyword>
<evidence type="ECO:0000313" key="10">
    <source>
        <dbReference type="Proteomes" id="UP001064971"/>
    </source>
</evidence>
<dbReference type="Gene3D" id="3.90.1680.10">
    <property type="entry name" value="SOS response associated peptidase-like"/>
    <property type="match status" value="1"/>
</dbReference>
<geneLocation type="plasmid" evidence="9 10">
    <name>pDAETH-1</name>
</geneLocation>
<protein>
    <recommendedName>
        <fullName evidence="8">Abasic site processing protein</fullName>
        <ecNumber evidence="8">3.4.-.-</ecNumber>
    </recommendedName>
</protein>